<gene>
    <name evidence="1" type="ORF">MNBD_NITROSPINAE02-1175</name>
</gene>
<sequence length="220" mass="24501">MAYKSIALFTATIFISLSMITYSPAMADEEKEEHKSAGTLFFEAFQEQDEKAMKELIKTRANDFPPEVIEMVRYAMNPDVAPEEAKYIFSVAGLIAKMFGDETGDQRLLQAVSVNYGNFLKSRDTSILQPEVVDKTKKEITDLGTGNWRVNVFKMGPDGGLIVEIDVRESSGASSFETPKINLKESRKVVQIVKANLPKVKKGKITWSSMGVGLKTVFIE</sequence>
<organism evidence="1">
    <name type="scientific">hydrothermal vent metagenome</name>
    <dbReference type="NCBI Taxonomy" id="652676"/>
    <lineage>
        <taxon>unclassified sequences</taxon>
        <taxon>metagenomes</taxon>
        <taxon>ecological metagenomes</taxon>
    </lineage>
</organism>
<protein>
    <submittedName>
        <fullName evidence="1">Uncharacterized protein</fullName>
    </submittedName>
</protein>
<evidence type="ECO:0000313" key="1">
    <source>
        <dbReference type="EMBL" id="VAX25489.1"/>
    </source>
</evidence>
<name>A0A3B1C5Q7_9ZZZZ</name>
<accession>A0A3B1C5Q7</accession>
<reference evidence="1" key="1">
    <citation type="submission" date="2018-06" db="EMBL/GenBank/DDBJ databases">
        <authorList>
            <person name="Zhirakovskaya E."/>
        </authorList>
    </citation>
    <scope>NUCLEOTIDE SEQUENCE</scope>
</reference>
<dbReference type="EMBL" id="UOGE01000106">
    <property type="protein sequence ID" value="VAX25489.1"/>
    <property type="molecule type" value="Genomic_DNA"/>
</dbReference>
<dbReference type="AlphaFoldDB" id="A0A3B1C5Q7"/>
<proteinExistence type="predicted"/>